<dbReference type="EMBL" id="NJEU01000113">
    <property type="protein sequence ID" value="PHH81538.1"/>
    <property type="molecule type" value="Genomic_DNA"/>
</dbReference>
<evidence type="ECO:0000313" key="2">
    <source>
        <dbReference type="Proteomes" id="UP000224854"/>
    </source>
</evidence>
<dbReference type="OrthoDB" id="10346758at2759"/>
<comment type="caution">
    <text evidence="1">The sequence shown here is derived from an EMBL/GenBank/DDBJ whole genome shotgun (WGS) entry which is preliminary data.</text>
</comment>
<sequence length="182" mass="19374">MKQDQSCHVGGHLDASAALAPFWPAAGALHDAFGPMRFPRHAWCHGLANSASAQVTSRSLHDPEGAGDSQQGHLLFRAVPSSRTASGGLDRQIAVILGANRFLWATRCVQNSDDGLQQPHANRRPSTCVPTPAVVRPQKGSAPLYSVIDCLLTEPPDAYIGISNLCLGINFPHARALVQIIS</sequence>
<keyword evidence="2" id="KW-1185">Reference proteome</keyword>
<gene>
    <name evidence="1" type="ORF">CDD82_555</name>
</gene>
<reference evidence="1 2" key="1">
    <citation type="submission" date="2017-06" db="EMBL/GenBank/DDBJ databases">
        <title>Ant-infecting Ophiocordyceps genomes reveal a high diversity of potential behavioral manipulation genes and a possible major role for enterotoxins.</title>
        <authorList>
            <person name="De Bekker C."/>
            <person name="Evans H.C."/>
            <person name="Brachmann A."/>
            <person name="Hughes D.P."/>
        </authorList>
    </citation>
    <scope>NUCLEOTIDE SEQUENCE [LARGE SCALE GENOMIC DNA]</scope>
    <source>
        <strain evidence="1 2">1348a</strain>
    </source>
</reference>
<dbReference type="Proteomes" id="UP000224854">
    <property type="component" value="Unassembled WGS sequence"/>
</dbReference>
<protein>
    <submittedName>
        <fullName evidence="1">Uncharacterized protein</fullName>
    </submittedName>
</protein>
<dbReference type="AlphaFoldDB" id="A0A2C5YTU7"/>
<proteinExistence type="predicted"/>
<accession>A0A2C5YTU7</accession>
<organism evidence="1 2">
    <name type="scientific">Ophiocordyceps australis</name>
    <dbReference type="NCBI Taxonomy" id="1399860"/>
    <lineage>
        <taxon>Eukaryota</taxon>
        <taxon>Fungi</taxon>
        <taxon>Dikarya</taxon>
        <taxon>Ascomycota</taxon>
        <taxon>Pezizomycotina</taxon>
        <taxon>Sordariomycetes</taxon>
        <taxon>Hypocreomycetidae</taxon>
        <taxon>Hypocreales</taxon>
        <taxon>Ophiocordycipitaceae</taxon>
        <taxon>Ophiocordyceps</taxon>
    </lineage>
</organism>
<evidence type="ECO:0000313" key="1">
    <source>
        <dbReference type="EMBL" id="PHH81538.1"/>
    </source>
</evidence>
<name>A0A2C5YTU7_9HYPO</name>